<keyword evidence="3" id="KW-1185">Reference proteome</keyword>
<dbReference type="InterPro" id="IPR018488">
    <property type="entry name" value="cNMP-bd_CS"/>
</dbReference>
<reference evidence="2 3" key="1">
    <citation type="submission" date="2020-03" db="EMBL/GenBank/DDBJ databases">
        <title>Genomic Encyclopedia of Type Strains, Phase IV (KMG-IV): sequencing the most valuable type-strain genomes for metagenomic binning, comparative biology and taxonomic classification.</title>
        <authorList>
            <person name="Goeker M."/>
        </authorList>
    </citation>
    <scope>NUCLEOTIDE SEQUENCE [LARGE SCALE GENOMIC DNA]</scope>
    <source>
        <strain evidence="2 3">DSM 24233</strain>
    </source>
</reference>
<dbReference type="SUPFAM" id="SSF51206">
    <property type="entry name" value="cAMP-binding domain-like"/>
    <property type="match status" value="1"/>
</dbReference>
<accession>A0A846QSQ1</accession>
<protein>
    <submittedName>
        <fullName evidence="2">CRP-like cAMP-binding protein</fullName>
    </submittedName>
</protein>
<dbReference type="EMBL" id="JAATJA010000005">
    <property type="protein sequence ID" value="NJB69393.1"/>
    <property type="molecule type" value="Genomic_DNA"/>
</dbReference>
<dbReference type="Proteomes" id="UP000580856">
    <property type="component" value="Unassembled WGS sequence"/>
</dbReference>
<dbReference type="Gene3D" id="2.60.120.10">
    <property type="entry name" value="Jelly Rolls"/>
    <property type="match status" value="1"/>
</dbReference>
<dbReference type="PROSITE" id="PS00888">
    <property type="entry name" value="CNMP_BINDING_1"/>
    <property type="match status" value="1"/>
</dbReference>
<dbReference type="InterPro" id="IPR014710">
    <property type="entry name" value="RmlC-like_jellyroll"/>
</dbReference>
<dbReference type="InterPro" id="IPR000595">
    <property type="entry name" value="cNMP-bd_dom"/>
</dbReference>
<dbReference type="RefSeq" id="WP_167942483.1">
    <property type="nucleotide sequence ID" value="NZ_JAATJA010000005.1"/>
</dbReference>
<sequence length="157" mass="17368">MQIDERGMERFVVSDPGGDVIERLGDIPFFEVFAASEARQKVLASGAWLRCPAGERVVREGEAGHDFFVVVEGRVRIAKGGRPLDELTRGAVFGEMGALMHEPRTADVETVEPSLLFRMHVTALSGLDLSVVFPLMVHFYRIAARRLARADSRLAMV</sequence>
<evidence type="ECO:0000313" key="2">
    <source>
        <dbReference type="EMBL" id="NJB69393.1"/>
    </source>
</evidence>
<dbReference type="InterPro" id="IPR018490">
    <property type="entry name" value="cNMP-bd_dom_sf"/>
</dbReference>
<dbReference type="PROSITE" id="PS50042">
    <property type="entry name" value="CNMP_BINDING_3"/>
    <property type="match status" value="1"/>
</dbReference>
<organism evidence="2 3">
    <name type="scientific">Desulfobaculum xiamenense</name>
    <dbReference type="NCBI Taxonomy" id="995050"/>
    <lineage>
        <taxon>Bacteria</taxon>
        <taxon>Pseudomonadati</taxon>
        <taxon>Thermodesulfobacteriota</taxon>
        <taxon>Desulfovibrionia</taxon>
        <taxon>Desulfovibrionales</taxon>
        <taxon>Desulfovibrionaceae</taxon>
        <taxon>Desulfobaculum</taxon>
    </lineage>
</organism>
<comment type="caution">
    <text evidence="2">The sequence shown here is derived from an EMBL/GenBank/DDBJ whole genome shotgun (WGS) entry which is preliminary data.</text>
</comment>
<feature type="domain" description="Cyclic nucleotide-binding" evidence="1">
    <location>
        <begin position="20"/>
        <end position="127"/>
    </location>
</feature>
<evidence type="ECO:0000313" key="3">
    <source>
        <dbReference type="Proteomes" id="UP000580856"/>
    </source>
</evidence>
<name>A0A846QSQ1_9BACT</name>
<gene>
    <name evidence="2" type="ORF">GGQ74_003095</name>
</gene>
<dbReference type="Pfam" id="PF00027">
    <property type="entry name" value="cNMP_binding"/>
    <property type="match status" value="1"/>
</dbReference>
<dbReference type="CDD" id="cd00038">
    <property type="entry name" value="CAP_ED"/>
    <property type="match status" value="1"/>
</dbReference>
<dbReference type="AlphaFoldDB" id="A0A846QSQ1"/>
<proteinExistence type="predicted"/>
<dbReference type="SMART" id="SM00100">
    <property type="entry name" value="cNMP"/>
    <property type="match status" value="1"/>
</dbReference>
<evidence type="ECO:0000259" key="1">
    <source>
        <dbReference type="PROSITE" id="PS50042"/>
    </source>
</evidence>